<evidence type="ECO:0000259" key="2">
    <source>
        <dbReference type="Pfam" id="PF13098"/>
    </source>
</evidence>
<dbReference type="EMBL" id="CP054836">
    <property type="protein sequence ID" value="QKV17580.1"/>
    <property type="molecule type" value="Genomic_DNA"/>
</dbReference>
<feature type="domain" description="Thioredoxin-like fold" evidence="2">
    <location>
        <begin position="49"/>
        <end position="133"/>
    </location>
</feature>
<dbReference type="Gene3D" id="3.40.30.10">
    <property type="entry name" value="Glutaredoxin"/>
    <property type="match status" value="1"/>
</dbReference>
<feature type="signal peptide" evidence="1">
    <location>
        <begin position="1"/>
        <end position="21"/>
    </location>
</feature>
<dbReference type="CDD" id="cd02951">
    <property type="entry name" value="SoxW"/>
    <property type="match status" value="1"/>
</dbReference>
<evidence type="ECO:0000313" key="4">
    <source>
        <dbReference type="Proteomes" id="UP000509367"/>
    </source>
</evidence>
<proteinExistence type="predicted"/>
<keyword evidence="4" id="KW-1185">Reference proteome</keyword>
<dbReference type="Proteomes" id="UP000509367">
    <property type="component" value="Chromosome"/>
</dbReference>
<organism evidence="3 4">
    <name type="scientific">Oricola thermophila</name>
    <dbReference type="NCBI Taxonomy" id="2742145"/>
    <lineage>
        <taxon>Bacteria</taxon>
        <taxon>Pseudomonadati</taxon>
        <taxon>Pseudomonadota</taxon>
        <taxon>Alphaproteobacteria</taxon>
        <taxon>Hyphomicrobiales</taxon>
        <taxon>Ahrensiaceae</taxon>
        <taxon>Oricola</taxon>
    </lineage>
</organism>
<reference evidence="3 4" key="1">
    <citation type="submission" date="2020-06" db="EMBL/GenBank/DDBJ databases">
        <title>Oricola thermophila sp. nov. isolated from a tidal sediments.</title>
        <authorList>
            <person name="Kwon K.K."/>
            <person name="Yang S.-H."/>
            <person name="Park M.-J."/>
        </authorList>
    </citation>
    <scope>NUCLEOTIDE SEQUENCE [LARGE SCALE GENOMIC DNA]</scope>
    <source>
        <strain evidence="3 4">MEBiC13590</strain>
    </source>
</reference>
<name>A0A6N1V9I0_9HYPH</name>
<evidence type="ECO:0000256" key="1">
    <source>
        <dbReference type="SAM" id="SignalP"/>
    </source>
</evidence>
<evidence type="ECO:0000313" key="3">
    <source>
        <dbReference type="EMBL" id="QKV17580.1"/>
    </source>
</evidence>
<dbReference type="Pfam" id="PF13098">
    <property type="entry name" value="Thioredoxin_2"/>
    <property type="match status" value="1"/>
</dbReference>
<accession>A0A6N1V9I0</accession>
<dbReference type="InterPro" id="IPR012336">
    <property type="entry name" value="Thioredoxin-like_fold"/>
</dbReference>
<dbReference type="AlphaFoldDB" id="A0A6N1V9I0"/>
<keyword evidence="1" id="KW-0732">Signal</keyword>
<protein>
    <submittedName>
        <fullName evidence="3">Thioredoxin fold domain-containing protein</fullName>
    </submittedName>
</protein>
<gene>
    <name evidence="3" type="ORF">HTY61_03380</name>
</gene>
<feature type="chain" id="PRO_5027008184" evidence="1">
    <location>
        <begin position="22"/>
        <end position="195"/>
    </location>
</feature>
<dbReference type="SUPFAM" id="SSF52833">
    <property type="entry name" value="Thioredoxin-like"/>
    <property type="match status" value="1"/>
</dbReference>
<dbReference type="InterPro" id="IPR041737">
    <property type="entry name" value="SoxW"/>
</dbReference>
<dbReference type="KEGG" id="orm:HTY61_03380"/>
<sequence length="195" mass="21898">MKRMIAFAGVLLLALAGPAAAAEIGDDGLHKEDWFSITFKDVAEDIETAADEGKRLVLIFEQRGCIYCRAMHEQILSDPEVSDFIKANFKVVQYNMFGDEEVTDLDGDVLTEKTAARKWGYVFTPTIVFLPEEAPEGVSVAEAAVATMPGAFGKWTFLNMFRWVHEKGYEGDEHFQKYHARIINELREAGRLDAE</sequence>
<dbReference type="InterPro" id="IPR036249">
    <property type="entry name" value="Thioredoxin-like_sf"/>
</dbReference>